<evidence type="ECO:0000256" key="5">
    <source>
        <dbReference type="ARBA" id="ARBA00022840"/>
    </source>
</evidence>
<dbReference type="GO" id="GO:0008017">
    <property type="term" value="F:microtubule binding"/>
    <property type="evidence" value="ECO:0007669"/>
    <property type="project" value="InterPro"/>
</dbReference>
<dbReference type="AlphaFoldDB" id="A0AAE1FXD7"/>
<evidence type="ECO:0000256" key="9">
    <source>
        <dbReference type="RuleBase" id="RU000394"/>
    </source>
</evidence>
<dbReference type="PANTHER" id="PTHR47972:SF45">
    <property type="entry name" value="PROTEIN CLARET SEGREGATIONAL"/>
    <property type="match status" value="1"/>
</dbReference>
<dbReference type="InterPro" id="IPR027640">
    <property type="entry name" value="Kinesin-like_fam"/>
</dbReference>
<dbReference type="GO" id="GO:0005524">
    <property type="term" value="F:ATP binding"/>
    <property type="evidence" value="ECO:0007669"/>
    <property type="project" value="UniProtKB-KW"/>
</dbReference>
<dbReference type="SUPFAM" id="SSF52540">
    <property type="entry name" value="P-loop containing nucleoside triphosphate hydrolases"/>
    <property type="match status" value="1"/>
</dbReference>
<feature type="domain" description="Kinesin motor" evidence="10">
    <location>
        <begin position="1"/>
        <end position="238"/>
    </location>
</feature>
<evidence type="ECO:0000313" key="12">
    <source>
        <dbReference type="Proteomes" id="UP001286313"/>
    </source>
</evidence>
<dbReference type="InterPro" id="IPR019821">
    <property type="entry name" value="Kinesin_motor_CS"/>
</dbReference>
<comment type="caution">
    <text evidence="11">The sequence shown here is derived from an EMBL/GenBank/DDBJ whole genome shotgun (WGS) entry which is preliminary data.</text>
</comment>
<dbReference type="InterPro" id="IPR027417">
    <property type="entry name" value="P-loop_NTPase"/>
</dbReference>
<dbReference type="Pfam" id="PF00225">
    <property type="entry name" value="Kinesin"/>
    <property type="match status" value="1"/>
</dbReference>
<keyword evidence="6 9" id="KW-0505">Motor protein</keyword>
<dbReference type="Proteomes" id="UP001286313">
    <property type="component" value="Unassembled WGS sequence"/>
</dbReference>
<gene>
    <name evidence="11" type="ORF">Pcinc_013266</name>
</gene>
<protein>
    <recommendedName>
        <fullName evidence="9">Kinesin-like protein</fullName>
    </recommendedName>
</protein>
<dbReference type="PRINTS" id="PR00380">
    <property type="entry name" value="KINESINHEAVY"/>
</dbReference>
<proteinExistence type="inferred from homology"/>
<comment type="subcellular location">
    <subcellularLocation>
        <location evidence="1">Cytoplasm</location>
        <location evidence="1">Cytoskeleton</location>
    </subcellularLocation>
</comment>
<keyword evidence="4 9" id="KW-0547">Nucleotide-binding</keyword>
<comment type="caution">
    <text evidence="8">Lacks conserved residue(s) required for the propagation of feature annotation.</text>
</comment>
<name>A0AAE1FXD7_PETCI</name>
<evidence type="ECO:0000259" key="10">
    <source>
        <dbReference type="PROSITE" id="PS50067"/>
    </source>
</evidence>
<dbReference type="SMART" id="SM00129">
    <property type="entry name" value="KISc"/>
    <property type="match status" value="1"/>
</dbReference>
<dbReference type="GO" id="GO:0007018">
    <property type="term" value="P:microtubule-based movement"/>
    <property type="evidence" value="ECO:0007669"/>
    <property type="project" value="InterPro"/>
</dbReference>
<evidence type="ECO:0000256" key="8">
    <source>
        <dbReference type="PROSITE-ProRule" id="PRU00283"/>
    </source>
</evidence>
<accession>A0AAE1FXD7</accession>
<dbReference type="InterPro" id="IPR036961">
    <property type="entry name" value="Kinesin_motor_dom_sf"/>
</dbReference>
<dbReference type="GO" id="GO:0003777">
    <property type="term" value="F:microtubule motor activity"/>
    <property type="evidence" value="ECO:0007669"/>
    <property type="project" value="InterPro"/>
</dbReference>
<keyword evidence="5 9" id="KW-0067">ATP-binding</keyword>
<reference evidence="11" key="1">
    <citation type="submission" date="2023-10" db="EMBL/GenBank/DDBJ databases">
        <title>Genome assemblies of two species of porcelain crab, Petrolisthes cinctipes and Petrolisthes manimaculis (Anomura: Porcellanidae).</title>
        <authorList>
            <person name="Angst P."/>
        </authorList>
    </citation>
    <scope>NUCLEOTIDE SEQUENCE</scope>
    <source>
        <strain evidence="11">PB745_01</strain>
        <tissue evidence="11">Gill</tissue>
    </source>
</reference>
<dbReference type="PROSITE" id="PS50067">
    <property type="entry name" value="KINESIN_MOTOR_2"/>
    <property type="match status" value="1"/>
</dbReference>
<dbReference type="PROSITE" id="PS00411">
    <property type="entry name" value="KINESIN_MOTOR_1"/>
    <property type="match status" value="1"/>
</dbReference>
<dbReference type="Gene3D" id="3.40.850.10">
    <property type="entry name" value="Kinesin motor domain"/>
    <property type="match status" value="1"/>
</dbReference>
<evidence type="ECO:0000256" key="7">
    <source>
        <dbReference type="ARBA" id="ARBA00023212"/>
    </source>
</evidence>
<organism evidence="11 12">
    <name type="scientific">Petrolisthes cinctipes</name>
    <name type="common">Flat porcelain crab</name>
    <dbReference type="NCBI Taxonomy" id="88211"/>
    <lineage>
        <taxon>Eukaryota</taxon>
        <taxon>Metazoa</taxon>
        <taxon>Ecdysozoa</taxon>
        <taxon>Arthropoda</taxon>
        <taxon>Crustacea</taxon>
        <taxon>Multicrustacea</taxon>
        <taxon>Malacostraca</taxon>
        <taxon>Eumalacostraca</taxon>
        <taxon>Eucarida</taxon>
        <taxon>Decapoda</taxon>
        <taxon>Pleocyemata</taxon>
        <taxon>Anomura</taxon>
        <taxon>Galatheoidea</taxon>
        <taxon>Porcellanidae</taxon>
        <taxon>Petrolisthes</taxon>
    </lineage>
</organism>
<dbReference type="InterPro" id="IPR001752">
    <property type="entry name" value="Kinesin_motor_dom"/>
</dbReference>
<keyword evidence="12" id="KW-1185">Reference proteome</keyword>
<dbReference type="PANTHER" id="PTHR47972">
    <property type="entry name" value="KINESIN-LIKE PROTEIN KLP-3"/>
    <property type="match status" value="1"/>
</dbReference>
<evidence type="ECO:0000256" key="4">
    <source>
        <dbReference type="ARBA" id="ARBA00022741"/>
    </source>
</evidence>
<keyword evidence="3 9" id="KW-0493">Microtubule</keyword>
<keyword evidence="7" id="KW-0963">Cytoplasm</keyword>
<sequence>MEGVHCDEEKEGVIPRTVKFIFTSIEDLGNKGWVYKAEASFLEIYNETIRDLLVTQKEAKNLNYDIKLVDNKKSDCYVTNLKVVPVTCEKQVQELLTVAQKQRAVASTSINERSSRSHSVFQLKLIGENMKTTETCEGTLTMVDLAGSERLKDSGSEGARLTETQNINKSLSNLGHVIMALGQKQSHIPYRNSKLTHLLQSSLGGNSKTLMFVNISPLETCYSETMSVLRFATKVNHCNIGTAIKQLRKHQREDLASL</sequence>
<evidence type="ECO:0000256" key="2">
    <source>
        <dbReference type="ARBA" id="ARBA00010899"/>
    </source>
</evidence>
<evidence type="ECO:0000256" key="1">
    <source>
        <dbReference type="ARBA" id="ARBA00004245"/>
    </source>
</evidence>
<evidence type="ECO:0000313" key="11">
    <source>
        <dbReference type="EMBL" id="KAK3882359.1"/>
    </source>
</evidence>
<comment type="similarity">
    <text evidence="2">Belongs to the TRAFAC class myosin-kinesin ATPase superfamily. Kinesin family. KIN-14 subfamily.</text>
</comment>
<dbReference type="EMBL" id="JAWQEG010001103">
    <property type="protein sequence ID" value="KAK3882359.1"/>
    <property type="molecule type" value="Genomic_DNA"/>
</dbReference>
<keyword evidence="7" id="KW-0206">Cytoskeleton</keyword>
<evidence type="ECO:0000256" key="3">
    <source>
        <dbReference type="ARBA" id="ARBA00022701"/>
    </source>
</evidence>
<dbReference type="GO" id="GO:0005874">
    <property type="term" value="C:microtubule"/>
    <property type="evidence" value="ECO:0007669"/>
    <property type="project" value="UniProtKB-KW"/>
</dbReference>
<evidence type="ECO:0000256" key="6">
    <source>
        <dbReference type="ARBA" id="ARBA00023175"/>
    </source>
</evidence>